<feature type="transmembrane region" description="Helical" evidence="6">
    <location>
        <begin position="98"/>
        <end position="118"/>
    </location>
</feature>
<feature type="transmembrane region" description="Helical" evidence="6">
    <location>
        <begin position="290"/>
        <end position="312"/>
    </location>
</feature>
<protein>
    <submittedName>
        <fullName evidence="7">Sodium dependent transporter</fullName>
    </submittedName>
</protein>
<dbReference type="InterPro" id="IPR037272">
    <property type="entry name" value="SNS_sf"/>
</dbReference>
<evidence type="ECO:0000256" key="6">
    <source>
        <dbReference type="SAM" id="Phobius"/>
    </source>
</evidence>
<dbReference type="InterPro" id="IPR000175">
    <property type="entry name" value="Na/ntran_symport"/>
</dbReference>
<gene>
    <name evidence="7" type="ordered locus">PF1254</name>
</gene>
<dbReference type="PATRIC" id="fig|186497.12.peg.1317"/>
<proteinExistence type="predicted"/>
<dbReference type="PANTHER" id="PTHR42948">
    <property type="entry name" value="TRANSPORTER"/>
    <property type="match status" value="1"/>
</dbReference>
<dbReference type="EMBL" id="AE009950">
    <property type="protein sequence ID" value="AAL81378.1"/>
    <property type="molecule type" value="Genomic_DNA"/>
</dbReference>
<accession>Q8U1F4</accession>
<dbReference type="PhylomeDB" id="Q8U1F4"/>
<evidence type="ECO:0000256" key="3">
    <source>
        <dbReference type="ARBA" id="ARBA00022692"/>
    </source>
</evidence>
<dbReference type="Pfam" id="PF00209">
    <property type="entry name" value="SNF"/>
    <property type="match status" value="2"/>
</dbReference>
<dbReference type="Proteomes" id="UP000001013">
    <property type="component" value="Chromosome"/>
</dbReference>
<evidence type="ECO:0000256" key="5">
    <source>
        <dbReference type="ARBA" id="ARBA00023136"/>
    </source>
</evidence>
<dbReference type="GO" id="GO:0016020">
    <property type="term" value="C:membrane"/>
    <property type="evidence" value="ECO:0007669"/>
    <property type="project" value="UniProtKB-SubCell"/>
</dbReference>
<feature type="transmembrane region" description="Helical" evidence="6">
    <location>
        <begin position="211"/>
        <end position="231"/>
    </location>
</feature>
<reference evidence="7 8" key="1">
    <citation type="journal article" date="1999" name="Genetics">
        <title>Divergence of the hyperthermophilic archaea Pyrococcus furiosus and P. horikoshii inferred from complete genomic sequences.</title>
        <authorList>
            <person name="Maeder D.L."/>
            <person name="Weiss R.B."/>
            <person name="Dunn D.M."/>
            <person name="Cherry J.L."/>
            <person name="Gonzalez J.M."/>
            <person name="DiRuggiero J."/>
            <person name="Robb F.T."/>
        </authorList>
    </citation>
    <scope>NUCLEOTIDE SEQUENCE [LARGE SCALE GENOMIC DNA]</scope>
    <source>
        <strain evidence="8">ATCC 43587 / DSM 3638 / JCM 8422 / Vc1</strain>
    </source>
</reference>
<dbReference type="AlphaFoldDB" id="Q8U1F4"/>
<dbReference type="PANTHER" id="PTHR42948:SF1">
    <property type="entry name" value="TRANSPORTER"/>
    <property type="match status" value="1"/>
</dbReference>
<sequence>MPWHFTQIKYNPGSYKPIFYDLQSCKTKFLSFFGNCPGESLYIGENMEIFVKFWRWSRMEQRDRWATKIGLILAMAGNAIGLGNFVRFPTQVAGNGGGAFMVPYFLALFFLGIPVMWVEWVQGRYGGKYGHGTLGPTFYLMARETLKPRGALFFGLIGGALAFATTTLLNSYYLHLIGWSAAYSWFSISGAYFNVENTAEFFASYLSNHGLVFLFWGITVVLLAIAVGQGVSKGIERWVKVMMPLLYIFAIILVIYVFALGSPLGDPNWSTIKGFEFIWSPNWGYLKDHLWEVMLAASGQIFFTLSLGMGIIQNYASYLGPKDDVALSGLATVSLNEFAEVVLGGSIAVPLAVAYAPKIVPEDVLAQGSNAALAWISENFGLGFSYTSLPNIFVQMGTAGRFFGALWFLLLWFAGFTSAIAMYNYLTALLEEDLGISRKTGTWIVFVIYFLLGIPVVYISGYLDQVDAWINFQLALLALFDIIVGVWLFKPDNFWRELHEGAYINVPTIYKWITVIIAPIFIALPLFGTFSDLVSKTLETPAKIAIVAMLLLGAIETYYAIKKKYGEELAKNEVIIKV</sequence>
<keyword evidence="8" id="KW-1185">Reference proteome</keyword>
<dbReference type="SUPFAM" id="SSF161070">
    <property type="entry name" value="SNF-like"/>
    <property type="match status" value="1"/>
</dbReference>
<dbReference type="eggNOG" id="arCOG04466">
    <property type="taxonomic scope" value="Archaea"/>
</dbReference>
<keyword evidence="4 6" id="KW-1133">Transmembrane helix</keyword>
<feature type="transmembrane region" description="Helical" evidence="6">
    <location>
        <begin position="151"/>
        <end position="174"/>
    </location>
</feature>
<keyword evidence="2" id="KW-0813">Transport</keyword>
<feature type="transmembrane region" description="Helical" evidence="6">
    <location>
        <begin position="238"/>
        <end position="259"/>
    </location>
</feature>
<evidence type="ECO:0000313" key="8">
    <source>
        <dbReference type="Proteomes" id="UP000001013"/>
    </source>
</evidence>
<feature type="transmembrane region" description="Helical" evidence="6">
    <location>
        <begin position="402"/>
        <end position="423"/>
    </location>
</feature>
<feature type="transmembrane region" description="Helical" evidence="6">
    <location>
        <begin position="443"/>
        <end position="463"/>
    </location>
</feature>
<keyword evidence="3 6" id="KW-0812">Transmembrane</keyword>
<feature type="transmembrane region" description="Helical" evidence="6">
    <location>
        <begin position="470"/>
        <end position="489"/>
    </location>
</feature>
<dbReference type="PRINTS" id="PR00176">
    <property type="entry name" value="NANEUSMPORT"/>
</dbReference>
<keyword evidence="5 6" id="KW-0472">Membrane</keyword>
<evidence type="ECO:0000256" key="2">
    <source>
        <dbReference type="ARBA" id="ARBA00022448"/>
    </source>
</evidence>
<evidence type="ECO:0000256" key="4">
    <source>
        <dbReference type="ARBA" id="ARBA00022989"/>
    </source>
</evidence>
<dbReference type="HOGENOM" id="CLU_006855_3_3_2"/>
<comment type="subcellular location">
    <subcellularLocation>
        <location evidence="1">Membrane</location>
        <topology evidence="1">Multi-pass membrane protein</topology>
    </subcellularLocation>
</comment>
<feature type="transmembrane region" description="Helical" evidence="6">
    <location>
        <begin position="542"/>
        <end position="561"/>
    </location>
</feature>
<dbReference type="PaxDb" id="186497-PF1254"/>
<dbReference type="CDD" id="cd10333">
    <property type="entry name" value="LeuT-like_sbd"/>
    <property type="match status" value="1"/>
</dbReference>
<evidence type="ECO:0000313" key="7">
    <source>
        <dbReference type="EMBL" id="AAL81378.1"/>
    </source>
</evidence>
<evidence type="ECO:0000256" key="1">
    <source>
        <dbReference type="ARBA" id="ARBA00004141"/>
    </source>
</evidence>
<dbReference type="KEGG" id="pfu:PF1254"/>
<organism evidence="7 8">
    <name type="scientific">Pyrococcus furiosus (strain ATCC 43587 / DSM 3638 / JCM 8422 / Vc1)</name>
    <dbReference type="NCBI Taxonomy" id="186497"/>
    <lineage>
        <taxon>Archaea</taxon>
        <taxon>Methanobacteriati</taxon>
        <taxon>Methanobacteriota</taxon>
        <taxon>Thermococci</taxon>
        <taxon>Thermococcales</taxon>
        <taxon>Thermococcaceae</taxon>
        <taxon>Pyrococcus</taxon>
    </lineage>
</organism>
<name>Q8U1F4_PYRFU</name>
<dbReference type="STRING" id="186497.PF1254"/>
<feature type="transmembrane region" description="Helical" evidence="6">
    <location>
        <begin position="65"/>
        <end position="86"/>
    </location>
</feature>
<feature type="transmembrane region" description="Helical" evidence="6">
    <location>
        <begin position="509"/>
        <end position="530"/>
    </location>
</feature>
<dbReference type="PROSITE" id="PS50267">
    <property type="entry name" value="NA_NEUROTRAN_SYMP_3"/>
    <property type="match status" value="1"/>
</dbReference>